<accession>D3AA88</accession>
<dbReference type="PROSITE" id="PS50943">
    <property type="entry name" value="HTH_CROC1"/>
    <property type="match status" value="1"/>
</dbReference>
<evidence type="ECO:0000259" key="1">
    <source>
        <dbReference type="PROSITE" id="PS50943"/>
    </source>
</evidence>
<gene>
    <name evidence="2" type="ORF">CLOSTHATH_00509</name>
</gene>
<evidence type="ECO:0000313" key="3">
    <source>
        <dbReference type="Proteomes" id="UP000004968"/>
    </source>
</evidence>
<dbReference type="AlphaFoldDB" id="D3AA88"/>
<evidence type="ECO:0000313" key="2">
    <source>
        <dbReference type="EMBL" id="EFD01266.1"/>
    </source>
</evidence>
<dbReference type="HOGENOM" id="CLU_066192_4_5_9"/>
<dbReference type="Gene3D" id="1.10.260.40">
    <property type="entry name" value="lambda repressor-like DNA-binding domains"/>
    <property type="match status" value="1"/>
</dbReference>
<organism evidence="2 3">
    <name type="scientific">Hungatella hathewayi DSM 13479</name>
    <dbReference type="NCBI Taxonomy" id="566550"/>
    <lineage>
        <taxon>Bacteria</taxon>
        <taxon>Bacillati</taxon>
        <taxon>Bacillota</taxon>
        <taxon>Clostridia</taxon>
        <taxon>Lachnospirales</taxon>
        <taxon>Lachnospiraceae</taxon>
        <taxon>Hungatella</taxon>
    </lineage>
</organism>
<sequence>MIYFHFYVATFSLLVYYNLKEERGVKMPEQEFNAVFSKRLRYYLSKYEITQAELAKHLGVGTTSVYNWCNGIKTPRMDKVDAMCDLFNCKRSDLIEEKDDSNDRYYLNDETAQAAQEIFENKELRALFDVQRDMDADDLRALHNMALALKRKERGNDDTGC</sequence>
<feature type="domain" description="HTH cro/C1-type" evidence="1">
    <location>
        <begin position="40"/>
        <end position="94"/>
    </location>
</feature>
<protein>
    <submittedName>
        <fullName evidence="2">DNA-binding helix-turn-helix protein</fullName>
    </submittedName>
</protein>
<keyword evidence="2" id="KW-0238">DNA-binding</keyword>
<name>D3AA88_9FIRM</name>
<dbReference type="InterPro" id="IPR010982">
    <property type="entry name" value="Lambda_DNA-bd_dom_sf"/>
</dbReference>
<dbReference type="SMART" id="SM00530">
    <property type="entry name" value="HTH_XRE"/>
    <property type="match status" value="1"/>
</dbReference>
<dbReference type="GO" id="GO:0003677">
    <property type="term" value="F:DNA binding"/>
    <property type="evidence" value="ECO:0007669"/>
    <property type="project" value="UniProtKB-KW"/>
</dbReference>
<comment type="caution">
    <text evidence="2">The sequence shown here is derived from an EMBL/GenBank/DDBJ whole genome shotgun (WGS) entry which is preliminary data.</text>
</comment>
<dbReference type="Pfam" id="PF13443">
    <property type="entry name" value="HTH_26"/>
    <property type="match status" value="1"/>
</dbReference>
<proteinExistence type="predicted"/>
<dbReference type="Proteomes" id="UP000004968">
    <property type="component" value="Unassembled WGS sequence"/>
</dbReference>
<reference evidence="2 3" key="1">
    <citation type="submission" date="2010-01" db="EMBL/GenBank/DDBJ databases">
        <authorList>
            <person name="Weinstock G."/>
            <person name="Sodergren E."/>
            <person name="Clifton S."/>
            <person name="Fulton L."/>
            <person name="Fulton B."/>
            <person name="Courtney L."/>
            <person name="Fronick C."/>
            <person name="Harrison M."/>
            <person name="Strong C."/>
            <person name="Farmer C."/>
            <person name="Delahaunty K."/>
            <person name="Markovic C."/>
            <person name="Hall O."/>
            <person name="Minx P."/>
            <person name="Tomlinson C."/>
            <person name="Mitreva M."/>
            <person name="Nelson J."/>
            <person name="Hou S."/>
            <person name="Wollam A."/>
            <person name="Pepin K.H."/>
            <person name="Johnson M."/>
            <person name="Bhonagiri V."/>
            <person name="Nash W.E."/>
            <person name="Warren W."/>
            <person name="Chinwalla A."/>
            <person name="Mardis E.R."/>
            <person name="Wilson R.K."/>
        </authorList>
    </citation>
    <scope>NUCLEOTIDE SEQUENCE [LARGE SCALE GENOMIC DNA]</scope>
    <source>
        <strain evidence="2 3">DSM 13479</strain>
    </source>
</reference>
<dbReference type="InterPro" id="IPR001387">
    <property type="entry name" value="Cro/C1-type_HTH"/>
</dbReference>
<dbReference type="EMBL" id="ACIO01000031">
    <property type="protein sequence ID" value="EFD01266.1"/>
    <property type="molecule type" value="Genomic_DNA"/>
</dbReference>
<dbReference type="CDD" id="cd00093">
    <property type="entry name" value="HTH_XRE"/>
    <property type="match status" value="1"/>
</dbReference>
<dbReference type="SUPFAM" id="SSF47413">
    <property type="entry name" value="lambda repressor-like DNA-binding domains"/>
    <property type="match status" value="1"/>
</dbReference>